<feature type="region of interest" description="Disordered" evidence="1">
    <location>
        <begin position="1"/>
        <end position="20"/>
    </location>
</feature>
<evidence type="ECO:0000313" key="3">
    <source>
        <dbReference type="Proteomes" id="UP001052739"/>
    </source>
</evidence>
<gene>
    <name evidence="2" type="ORF">Shyd_96260</name>
</gene>
<reference evidence="2" key="1">
    <citation type="submission" date="2024-05" db="EMBL/GenBank/DDBJ databases">
        <title>Whole genome shotgun sequence of Streptomyces hydrogenans NBRC 13475.</title>
        <authorList>
            <person name="Komaki H."/>
            <person name="Tamura T."/>
        </authorList>
    </citation>
    <scope>NUCLEOTIDE SEQUENCE</scope>
    <source>
        <strain evidence="2">NBRC 13475</strain>
    </source>
</reference>
<name>A0ABQ3PTB0_9ACTN</name>
<organism evidence="2 3">
    <name type="scientific">Streptomyces hydrogenans</name>
    <dbReference type="NCBI Taxonomy" id="1873719"/>
    <lineage>
        <taxon>Bacteria</taxon>
        <taxon>Bacillati</taxon>
        <taxon>Actinomycetota</taxon>
        <taxon>Actinomycetes</taxon>
        <taxon>Kitasatosporales</taxon>
        <taxon>Streptomycetaceae</taxon>
        <taxon>Streptomyces</taxon>
    </lineage>
</organism>
<protein>
    <submittedName>
        <fullName evidence="2">Uncharacterized protein</fullName>
    </submittedName>
</protein>
<sequence length="52" mass="6104">MTPHFTDRDERLWQRHAEERPARPLPVGAWLRTLRATLRTHRPASRTTEGAT</sequence>
<evidence type="ECO:0000313" key="2">
    <source>
        <dbReference type="EMBL" id="GHI28255.1"/>
    </source>
</evidence>
<dbReference type="EMBL" id="BNDW01000120">
    <property type="protein sequence ID" value="GHI28255.1"/>
    <property type="molecule type" value="Genomic_DNA"/>
</dbReference>
<evidence type="ECO:0000256" key="1">
    <source>
        <dbReference type="SAM" id="MobiDB-lite"/>
    </source>
</evidence>
<comment type="caution">
    <text evidence="2">The sequence shown here is derived from an EMBL/GenBank/DDBJ whole genome shotgun (WGS) entry which is preliminary data.</text>
</comment>
<dbReference type="RefSeq" id="WP_190224619.1">
    <property type="nucleotide sequence ID" value="NZ_BNBS01000065.1"/>
</dbReference>
<dbReference type="Proteomes" id="UP001052739">
    <property type="component" value="Unassembled WGS sequence"/>
</dbReference>
<proteinExistence type="predicted"/>
<keyword evidence="3" id="KW-1185">Reference proteome</keyword>
<accession>A0ABQ3PTB0</accession>